<organism evidence="15 16">
    <name type="scientific">Yeguia hominis</name>
    <dbReference type="NCBI Taxonomy" id="2763662"/>
    <lineage>
        <taxon>Bacteria</taxon>
        <taxon>Bacillati</taxon>
        <taxon>Bacillota</taxon>
        <taxon>Clostridia</taxon>
        <taxon>Eubacteriales</taxon>
        <taxon>Yeguiaceae</taxon>
        <taxon>Yeguia</taxon>
    </lineage>
</organism>
<evidence type="ECO:0000256" key="3">
    <source>
        <dbReference type="ARBA" id="ARBA00012328"/>
    </source>
</evidence>
<dbReference type="PIRSF" id="PIRSF015601">
    <property type="entry name" value="MTase_slr0722"/>
    <property type="match status" value="1"/>
</dbReference>
<dbReference type="InterPro" id="IPR046886">
    <property type="entry name" value="RsmE_MTase_dom"/>
</dbReference>
<dbReference type="Gene3D" id="3.40.1280.10">
    <property type="match status" value="1"/>
</dbReference>
<dbReference type="CDD" id="cd18084">
    <property type="entry name" value="RsmE-like"/>
    <property type="match status" value="1"/>
</dbReference>
<comment type="subcellular location">
    <subcellularLocation>
        <location evidence="1 12">Cytoplasm</location>
    </subcellularLocation>
</comment>
<dbReference type="RefSeq" id="WP_249320226.1">
    <property type="nucleotide sequence ID" value="NZ_JACRSN010000020.1"/>
</dbReference>
<dbReference type="InterPro" id="IPR046887">
    <property type="entry name" value="RsmE_PUA-like"/>
</dbReference>
<accession>A0A926D931</accession>
<keyword evidence="6 12" id="KW-0698">rRNA processing</keyword>
<keyword evidence="8 12" id="KW-0808">Transferase</keyword>
<keyword evidence="7 12" id="KW-0489">Methyltransferase</keyword>
<gene>
    <name evidence="15" type="ORF">IAG03_11725</name>
</gene>
<dbReference type="SUPFAM" id="SSF88697">
    <property type="entry name" value="PUA domain-like"/>
    <property type="match status" value="1"/>
</dbReference>
<feature type="domain" description="Ribosomal RNA small subunit methyltransferase E methyltransferase" evidence="13">
    <location>
        <begin position="73"/>
        <end position="235"/>
    </location>
</feature>
<comment type="caution">
    <text evidence="15">The sequence shown here is derived from an EMBL/GenBank/DDBJ whole genome shotgun (WGS) entry which is preliminary data.</text>
</comment>
<evidence type="ECO:0000259" key="14">
    <source>
        <dbReference type="Pfam" id="PF20260"/>
    </source>
</evidence>
<comment type="function">
    <text evidence="10 12">Specifically methylates the N3 position of the uracil ring of uridine 1498 (m3U1498) in 16S rRNA. Acts on the fully assembled 30S ribosomal subunit.</text>
</comment>
<dbReference type="PANTHER" id="PTHR30027">
    <property type="entry name" value="RIBOSOMAL RNA SMALL SUBUNIT METHYLTRANSFERASE E"/>
    <property type="match status" value="1"/>
</dbReference>
<dbReference type="EMBL" id="JACRSN010000020">
    <property type="protein sequence ID" value="MBC8534640.1"/>
    <property type="molecule type" value="Genomic_DNA"/>
</dbReference>
<dbReference type="EC" id="2.1.1.193" evidence="3 12"/>
<evidence type="ECO:0000256" key="4">
    <source>
        <dbReference type="ARBA" id="ARBA00013673"/>
    </source>
</evidence>
<dbReference type="Proteomes" id="UP000651482">
    <property type="component" value="Unassembled WGS sequence"/>
</dbReference>
<dbReference type="GO" id="GO:0005737">
    <property type="term" value="C:cytoplasm"/>
    <property type="evidence" value="ECO:0007669"/>
    <property type="project" value="UniProtKB-SubCell"/>
</dbReference>
<dbReference type="PANTHER" id="PTHR30027:SF3">
    <property type="entry name" value="16S RRNA (URACIL(1498)-N(3))-METHYLTRANSFERASE"/>
    <property type="match status" value="1"/>
</dbReference>
<dbReference type="NCBIfam" id="TIGR00046">
    <property type="entry name" value="RsmE family RNA methyltransferase"/>
    <property type="match status" value="1"/>
</dbReference>
<evidence type="ECO:0000313" key="16">
    <source>
        <dbReference type="Proteomes" id="UP000651482"/>
    </source>
</evidence>
<evidence type="ECO:0000256" key="11">
    <source>
        <dbReference type="ARBA" id="ARBA00047944"/>
    </source>
</evidence>
<dbReference type="GO" id="GO:0070042">
    <property type="term" value="F:rRNA (uridine-N3-)-methyltransferase activity"/>
    <property type="evidence" value="ECO:0007669"/>
    <property type="project" value="TreeGrafter"/>
</dbReference>
<proteinExistence type="inferred from homology"/>
<evidence type="ECO:0000259" key="13">
    <source>
        <dbReference type="Pfam" id="PF04452"/>
    </source>
</evidence>
<feature type="domain" description="Ribosomal RNA small subunit methyltransferase E PUA-like" evidence="14">
    <location>
        <begin position="16"/>
        <end position="54"/>
    </location>
</feature>
<keyword evidence="5 12" id="KW-0963">Cytoplasm</keyword>
<evidence type="ECO:0000256" key="2">
    <source>
        <dbReference type="ARBA" id="ARBA00005528"/>
    </source>
</evidence>
<dbReference type="NCBIfam" id="NF008692">
    <property type="entry name" value="PRK11713.1-5"/>
    <property type="match status" value="1"/>
</dbReference>
<sequence length="250" mass="26926">MPRFFIDAAVQETVFLSGEDGRHIARSLRMQTGDLLTLCDGNGKDYLCRITSILGDDVTAAVESCHPSLGEPDCTVTLYQGLPKADKMDHIVQKAVETGASRIVPVLTERCISRPDPKSAEKKRLRWEKIAAEAAKQCERGKLPVVSALSSFSSALNEACANGPVLFFYEGGGENLRELLPTLPCKTLSIFIGPEGGFAPSEAALARSFGAHFATLGPRILRTETAPTAALTAIMLLTGNLDTEARRYAE</sequence>
<evidence type="ECO:0000256" key="9">
    <source>
        <dbReference type="ARBA" id="ARBA00022691"/>
    </source>
</evidence>
<evidence type="ECO:0000313" key="15">
    <source>
        <dbReference type="EMBL" id="MBC8534640.1"/>
    </source>
</evidence>
<evidence type="ECO:0000256" key="6">
    <source>
        <dbReference type="ARBA" id="ARBA00022552"/>
    </source>
</evidence>
<dbReference type="InterPro" id="IPR015947">
    <property type="entry name" value="PUA-like_sf"/>
</dbReference>
<dbReference type="GO" id="GO:0070475">
    <property type="term" value="P:rRNA base methylation"/>
    <property type="evidence" value="ECO:0007669"/>
    <property type="project" value="TreeGrafter"/>
</dbReference>
<dbReference type="AlphaFoldDB" id="A0A926D931"/>
<comment type="similarity">
    <text evidence="2 12">Belongs to the RNA methyltransferase RsmE family.</text>
</comment>
<dbReference type="Pfam" id="PF04452">
    <property type="entry name" value="Methyltrans_RNA"/>
    <property type="match status" value="1"/>
</dbReference>
<comment type="catalytic activity">
    <reaction evidence="11 12">
        <text>uridine(1498) in 16S rRNA + S-adenosyl-L-methionine = N(3)-methyluridine(1498) in 16S rRNA + S-adenosyl-L-homocysteine + H(+)</text>
        <dbReference type="Rhea" id="RHEA:42920"/>
        <dbReference type="Rhea" id="RHEA-COMP:10283"/>
        <dbReference type="Rhea" id="RHEA-COMP:10284"/>
        <dbReference type="ChEBI" id="CHEBI:15378"/>
        <dbReference type="ChEBI" id="CHEBI:57856"/>
        <dbReference type="ChEBI" id="CHEBI:59789"/>
        <dbReference type="ChEBI" id="CHEBI:65315"/>
        <dbReference type="ChEBI" id="CHEBI:74502"/>
        <dbReference type="EC" id="2.1.1.193"/>
    </reaction>
</comment>
<evidence type="ECO:0000256" key="10">
    <source>
        <dbReference type="ARBA" id="ARBA00025699"/>
    </source>
</evidence>
<evidence type="ECO:0000256" key="1">
    <source>
        <dbReference type="ARBA" id="ARBA00004496"/>
    </source>
</evidence>
<evidence type="ECO:0000256" key="5">
    <source>
        <dbReference type="ARBA" id="ARBA00022490"/>
    </source>
</evidence>
<reference evidence="15" key="1">
    <citation type="submission" date="2020-08" db="EMBL/GenBank/DDBJ databases">
        <title>Genome public.</title>
        <authorList>
            <person name="Liu C."/>
            <person name="Sun Q."/>
        </authorList>
    </citation>
    <scope>NUCLEOTIDE SEQUENCE</scope>
    <source>
        <strain evidence="15">NSJ-40</strain>
    </source>
</reference>
<keyword evidence="9 12" id="KW-0949">S-adenosyl-L-methionine</keyword>
<evidence type="ECO:0000256" key="8">
    <source>
        <dbReference type="ARBA" id="ARBA00022679"/>
    </source>
</evidence>
<dbReference type="InterPro" id="IPR006700">
    <property type="entry name" value="RsmE"/>
</dbReference>
<dbReference type="SUPFAM" id="SSF75217">
    <property type="entry name" value="alpha/beta knot"/>
    <property type="match status" value="1"/>
</dbReference>
<keyword evidence="16" id="KW-1185">Reference proteome</keyword>
<protein>
    <recommendedName>
        <fullName evidence="4 12">Ribosomal RNA small subunit methyltransferase E</fullName>
        <ecNumber evidence="3 12">2.1.1.193</ecNumber>
    </recommendedName>
</protein>
<dbReference type="InterPro" id="IPR029028">
    <property type="entry name" value="Alpha/beta_knot_MTases"/>
</dbReference>
<evidence type="ECO:0000256" key="12">
    <source>
        <dbReference type="PIRNR" id="PIRNR015601"/>
    </source>
</evidence>
<dbReference type="InterPro" id="IPR029026">
    <property type="entry name" value="tRNA_m1G_MTases_N"/>
</dbReference>
<evidence type="ECO:0000256" key="7">
    <source>
        <dbReference type="ARBA" id="ARBA00022603"/>
    </source>
</evidence>
<dbReference type="Pfam" id="PF20260">
    <property type="entry name" value="PUA_4"/>
    <property type="match status" value="1"/>
</dbReference>
<name>A0A926D931_9FIRM</name>